<feature type="compositionally biased region" description="Basic and acidic residues" evidence="1">
    <location>
        <begin position="211"/>
        <end position="230"/>
    </location>
</feature>
<evidence type="ECO:0000256" key="1">
    <source>
        <dbReference type="SAM" id="MobiDB-lite"/>
    </source>
</evidence>
<feature type="region of interest" description="Disordered" evidence="1">
    <location>
        <begin position="43"/>
        <end position="101"/>
    </location>
</feature>
<proteinExistence type="predicted"/>
<dbReference type="KEGG" id="abe:ARB_01918"/>
<name>D4B0E4_ARTBC</name>
<accession>D4B0E4</accession>
<reference evidence="3" key="1">
    <citation type="journal article" date="2011" name="Genome Biol.">
        <title>Comparative and functional genomics provide insights into the pathogenicity of dermatophytic fungi.</title>
        <authorList>
            <person name="Burmester A."/>
            <person name="Shelest E."/>
            <person name="Gloeckner G."/>
            <person name="Heddergott C."/>
            <person name="Schindler S."/>
            <person name="Staib P."/>
            <person name="Heidel A."/>
            <person name="Felder M."/>
            <person name="Petzold A."/>
            <person name="Szafranski K."/>
            <person name="Feuermann M."/>
            <person name="Pedruzzi I."/>
            <person name="Priebe S."/>
            <person name="Groth M."/>
            <person name="Winkler R."/>
            <person name="Li W."/>
            <person name="Kniemeyer O."/>
            <person name="Schroeckh V."/>
            <person name="Hertweck C."/>
            <person name="Hube B."/>
            <person name="White T.C."/>
            <person name="Platzer M."/>
            <person name="Guthke R."/>
            <person name="Heitman J."/>
            <person name="Woestemeyer J."/>
            <person name="Zipfel P.F."/>
            <person name="Monod M."/>
            <person name="Brakhage A.A."/>
        </authorList>
    </citation>
    <scope>NUCLEOTIDE SEQUENCE [LARGE SCALE GENOMIC DNA]</scope>
    <source>
        <strain evidence="3">ATCC MYA-4681 / CBS 112371</strain>
    </source>
</reference>
<protein>
    <submittedName>
        <fullName evidence="2">Uncharacterized protein</fullName>
    </submittedName>
</protein>
<dbReference type="GeneID" id="9526491"/>
<feature type="region of interest" description="Disordered" evidence="1">
    <location>
        <begin position="173"/>
        <end position="230"/>
    </location>
</feature>
<dbReference type="EMBL" id="ABSU01000023">
    <property type="protein sequence ID" value="EFE31296.1"/>
    <property type="molecule type" value="Genomic_DNA"/>
</dbReference>
<evidence type="ECO:0000313" key="3">
    <source>
        <dbReference type="Proteomes" id="UP000008866"/>
    </source>
</evidence>
<feature type="compositionally biased region" description="Basic residues" evidence="1">
    <location>
        <begin position="67"/>
        <end position="89"/>
    </location>
</feature>
<feature type="compositionally biased region" description="Basic and acidic residues" evidence="1">
    <location>
        <begin position="90"/>
        <end position="100"/>
    </location>
</feature>
<dbReference type="AlphaFoldDB" id="D4B0E4"/>
<evidence type="ECO:0000313" key="2">
    <source>
        <dbReference type="EMBL" id="EFE31296.1"/>
    </source>
</evidence>
<keyword evidence="3" id="KW-1185">Reference proteome</keyword>
<sequence length="386" mass="44036">MMMMVISPSSEICSFSVREEKAATSPPRLRQLRSYDYGQLQNNYELDDGGRDGGRNGRLRGLNFATAKKKKRHRRCRRRSKKPKRQKKKGKEEKKKEGAESHPVCWYNPSARLACHGTDPGWLKEEEERSPPNLLWLELFVRFSWKADGSSSHPHFALGFSIGPVCLAKGEKGKTGRAQKAKHSKVQSGGGPVQPENDREKKEGRKKRERRKGEEEKKEKGTKNKNNDYDHCRRRREYLSYLLSPSPPCPAGLTDPCHADDGQTGWVLHGVRAQHATDGRTGRLRRMDKKHQQQAAFKVSLTRRGRTGHRKRGRDDLVGGYLITTGWLEMKRSWRSVEQKDGAHKEQSEYYNGRTPLHTYSIYALSVIALPARLSSPLLSEGKMHA</sequence>
<feature type="compositionally biased region" description="Basic residues" evidence="1">
    <location>
        <begin position="175"/>
        <end position="185"/>
    </location>
</feature>
<dbReference type="RefSeq" id="XP_003011936.1">
    <property type="nucleotide sequence ID" value="XM_003011890.1"/>
</dbReference>
<dbReference type="HOGENOM" id="CLU_715649_0_0_1"/>
<gene>
    <name evidence="2" type="ORF">ARB_01918</name>
</gene>
<organism evidence="2 3">
    <name type="scientific">Arthroderma benhamiae (strain ATCC MYA-4681 / CBS 112371)</name>
    <name type="common">Trichophyton mentagrophytes</name>
    <dbReference type="NCBI Taxonomy" id="663331"/>
    <lineage>
        <taxon>Eukaryota</taxon>
        <taxon>Fungi</taxon>
        <taxon>Dikarya</taxon>
        <taxon>Ascomycota</taxon>
        <taxon>Pezizomycotina</taxon>
        <taxon>Eurotiomycetes</taxon>
        <taxon>Eurotiomycetidae</taxon>
        <taxon>Onygenales</taxon>
        <taxon>Arthrodermataceae</taxon>
        <taxon>Trichophyton</taxon>
    </lineage>
</organism>
<dbReference type="Proteomes" id="UP000008866">
    <property type="component" value="Unassembled WGS sequence"/>
</dbReference>
<comment type="caution">
    <text evidence="2">The sequence shown here is derived from an EMBL/GenBank/DDBJ whole genome shotgun (WGS) entry which is preliminary data.</text>
</comment>